<evidence type="ECO:0000256" key="4">
    <source>
        <dbReference type="ARBA" id="ARBA00011967"/>
    </source>
</evidence>
<comment type="similarity">
    <text evidence="3 14">Belongs to the ALG10 glucosyltransferase family.</text>
</comment>
<keyword evidence="6 14" id="KW-0328">Glycosyltransferase</keyword>
<evidence type="ECO:0000256" key="7">
    <source>
        <dbReference type="ARBA" id="ARBA00022679"/>
    </source>
</evidence>
<feature type="transmembrane region" description="Helical" evidence="14">
    <location>
        <begin position="124"/>
        <end position="146"/>
    </location>
</feature>
<evidence type="ECO:0000256" key="12">
    <source>
        <dbReference type="ARBA" id="ARBA00044727"/>
    </source>
</evidence>
<feature type="transmembrane region" description="Helical" evidence="14">
    <location>
        <begin position="322"/>
        <end position="347"/>
    </location>
</feature>
<sequence>MGRIAVALIISSWMIPISILVNRIVPQPYMDEIFHVPQAQQYCKANFTSWDPMITTPPGLYFVSLAHVASLFPGIYFLNDASAFSDACSTSILRFTNGVLAVICGVLIYDIITHLRPALNDRKATFFALVLALYPLHWLFTFLYYTDVASLTAVLATYLTSLKKNYWISALLGAVAVLMRQTNIIWILFIVCSGVIKLTLDEKKDNRLLERSGMSEIKGADSTSSKGATNGSNLRKRRSGNHVDILSYSVAPSTVHAIPHSAGLCEEIQNMLSKLWQLKWELFSSFGPFFLVFVAFVAFVYWNGSIVLGAKDAHKVSPHFAQLLYFSLVTALFMAPVHFSSGQFVALAQSLWKNKLCSFFQLVIALTVSFLSVHFFSIAHPYLLADNRHYTFYLWRKVIKTHWMMKYLLVPLYVYSWFSISNILVKTQKKMWVVAYFLASAATLIPAPLIEFRYYTIPFFFLILHSHVDDTISWLLMGLLYIAINFFTMCMFLWRPFSWNHEPGLQRFIW</sequence>
<feature type="transmembrane region" description="Helical" evidence="14">
    <location>
        <begin position="403"/>
        <end position="425"/>
    </location>
</feature>
<dbReference type="PANTHER" id="PTHR12989">
    <property type="entry name" value="ALPHA-1,2-GLUCOSYLTRANSFERASE ALG10"/>
    <property type="match status" value="1"/>
</dbReference>
<evidence type="ECO:0000256" key="6">
    <source>
        <dbReference type="ARBA" id="ARBA00022676"/>
    </source>
</evidence>
<dbReference type="EMBL" id="JBJUIK010000002">
    <property type="protein sequence ID" value="KAL3536397.1"/>
    <property type="molecule type" value="Genomic_DNA"/>
</dbReference>
<dbReference type="Pfam" id="PF04922">
    <property type="entry name" value="DIE2_ALG10"/>
    <property type="match status" value="1"/>
</dbReference>
<dbReference type="GO" id="GO:0005789">
    <property type="term" value="C:endoplasmic reticulum membrane"/>
    <property type="evidence" value="ECO:0007669"/>
    <property type="project" value="UniProtKB-SubCell"/>
</dbReference>
<feature type="transmembrane region" description="Helical" evidence="14">
    <location>
        <begin position="432"/>
        <end position="452"/>
    </location>
</feature>
<evidence type="ECO:0000313" key="17">
    <source>
        <dbReference type="Proteomes" id="UP001630127"/>
    </source>
</evidence>
<organism evidence="16 17">
    <name type="scientific">Cinchona calisaya</name>
    <dbReference type="NCBI Taxonomy" id="153742"/>
    <lineage>
        <taxon>Eukaryota</taxon>
        <taxon>Viridiplantae</taxon>
        <taxon>Streptophyta</taxon>
        <taxon>Embryophyta</taxon>
        <taxon>Tracheophyta</taxon>
        <taxon>Spermatophyta</taxon>
        <taxon>Magnoliopsida</taxon>
        <taxon>eudicotyledons</taxon>
        <taxon>Gunneridae</taxon>
        <taxon>Pentapetalae</taxon>
        <taxon>asterids</taxon>
        <taxon>lamiids</taxon>
        <taxon>Gentianales</taxon>
        <taxon>Rubiaceae</taxon>
        <taxon>Cinchonoideae</taxon>
        <taxon>Cinchoneae</taxon>
        <taxon>Cinchona</taxon>
    </lineage>
</organism>
<evidence type="ECO:0000256" key="2">
    <source>
        <dbReference type="ARBA" id="ARBA00004922"/>
    </source>
</evidence>
<feature type="region of interest" description="Disordered" evidence="15">
    <location>
        <begin position="218"/>
        <end position="237"/>
    </location>
</feature>
<keyword evidence="17" id="KW-1185">Reference proteome</keyword>
<feature type="transmembrane region" description="Helical" evidence="14">
    <location>
        <begin position="6"/>
        <end position="25"/>
    </location>
</feature>
<comment type="caution">
    <text evidence="16">The sequence shown here is derived from an EMBL/GenBank/DDBJ whole genome shotgun (WGS) entry which is preliminary data.</text>
</comment>
<feature type="transmembrane region" description="Helical" evidence="14">
    <location>
        <begin position="91"/>
        <end position="112"/>
    </location>
</feature>
<evidence type="ECO:0000256" key="8">
    <source>
        <dbReference type="ARBA" id="ARBA00022692"/>
    </source>
</evidence>
<feature type="transmembrane region" description="Helical" evidence="14">
    <location>
        <begin position="359"/>
        <end position="383"/>
    </location>
</feature>
<feature type="compositionally biased region" description="Polar residues" evidence="15">
    <location>
        <begin position="221"/>
        <end position="233"/>
    </location>
</feature>
<evidence type="ECO:0000256" key="13">
    <source>
        <dbReference type="ARBA" id="ARBA00048064"/>
    </source>
</evidence>
<dbReference type="PIRSF" id="PIRSF028810">
    <property type="entry name" value="Alpha1_2_glucosyltferase_Alg10"/>
    <property type="match status" value="1"/>
</dbReference>
<comment type="pathway">
    <text evidence="2">Protein modification; protein glycosylation.</text>
</comment>
<proteinExistence type="inferred from homology"/>
<comment type="catalytic activity">
    <reaction evidence="13">
        <text>an alpha-D-Glc-(1-&gt;3)-alpha-D-Glc-(1-&gt;3)-alpha-D-Man-(1-&gt;2)-alpha-D-Man-(1-&gt;2)-alpha-D-Man-(1-&gt;3)-[alpha-D-Man-(1-&gt;2)-alpha-D-Man-(1-&gt;3)-[alpha-D-Man-(1-&gt;2)-alpha-D-Man-(1-&gt;6)]-alpha-D-Man-(1-&gt;6)]-beta-D-Man-(1-&gt;4)-beta-D-GlcNAc-(1-&gt;4)-alpha-D-GlcNAc-diphospho-di-trans,poly-cis-dolichol + a di-trans,poly-cis-dolichyl beta-D-glucosyl phosphate = a alpha-D-Glc-(1-&gt;2)-alpha-D-Glc-(1-&gt;3)-alpha-D-Glc-(1-&gt;3)-alpha-D-Man-(1-&gt;2)-alpha-D-Man-(1-&gt;2)-alpha-D-Man-(1-&gt;3)-[alpha-D-Man-(1-&gt;2)-alpha-D-Man-(1-&gt;3)-[alpha-D-Man-(1-&gt;2)-alpha-D-Man-(1-&gt;6)]-alpha-D-Man-(1-&gt;6)]-beta-D-Man-(1-&gt;4)-beta-D-GlcNAc-(1-&gt;4)-alpha-D-GlcNAc-diphospho-di-trans,poly-cis-dolichol + a di-trans,poly-cis-dolichyl phosphate + H(+)</text>
        <dbReference type="Rhea" id="RHEA:29543"/>
        <dbReference type="Rhea" id="RHEA-COMP:19498"/>
        <dbReference type="Rhea" id="RHEA-COMP:19502"/>
        <dbReference type="Rhea" id="RHEA-COMP:19512"/>
        <dbReference type="Rhea" id="RHEA-COMP:19522"/>
        <dbReference type="ChEBI" id="CHEBI:15378"/>
        <dbReference type="ChEBI" id="CHEBI:57525"/>
        <dbReference type="ChEBI" id="CHEBI:57683"/>
        <dbReference type="ChEBI" id="CHEBI:132522"/>
        <dbReference type="ChEBI" id="CHEBI:132523"/>
        <dbReference type="EC" id="2.4.1.256"/>
    </reaction>
    <physiologicalReaction direction="left-to-right" evidence="13">
        <dbReference type="Rhea" id="RHEA:29544"/>
    </physiologicalReaction>
</comment>
<keyword evidence="8 14" id="KW-0812">Transmembrane</keyword>
<feature type="transmembrane region" description="Helical" evidence="14">
    <location>
        <begin position="472"/>
        <end position="494"/>
    </location>
</feature>
<accession>A0ABD3AZQ0</accession>
<evidence type="ECO:0000256" key="15">
    <source>
        <dbReference type="SAM" id="MobiDB-lite"/>
    </source>
</evidence>
<reference evidence="16 17" key="1">
    <citation type="submission" date="2024-11" db="EMBL/GenBank/DDBJ databases">
        <title>A near-complete genome assembly of Cinchona calisaya.</title>
        <authorList>
            <person name="Lian D.C."/>
            <person name="Zhao X.W."/>
            <person name="Wei L."/>
        </authorList>
    </citation>
    <scope>NUCLEOTIDE SEQUENCE [LARGE SCALE GENOMIC DNA]</scope>
    <source>
        <tissue evidence="16">Nenye</tissue>
    </source>
</reference>
<comment type="subcellular location">
    <subcellularLocation>
        <location evidence="1">Endoplasmic reticulum membrane</location>
        <topology evidence="1">Multi-pass membrane protein</topology>
    </subcellularLocation>
</comment>
<comment type="function">
    <text evidence="12">Dol-P-Glc:Glc(2)Man(9)GlcNAc(2)-PP-Dol alpha-1,2-glucosyltransferase that operates in the biosynthetic pathway of dolichol-linked oligosaccharides, the glycan precursors employed in protein asparagine (N)-glycosylation. The assembly of dolichol-linked oligosaccharides begins on the cytosolic side of the endoplasmic reticulum membrane and finishes in its lumen. The sequential addition of sugars to dolichol pyrophosphate produces dolichol-linked oligosaccharides containing fourteen sugars, including two GlcNAcs, nine mannoses and three glucoses. Once assembled, the oligosaccharide is transferred from the lipid to nascent proteins by oligosaccharyltransferases. In the lumen of the endoplasmic reticulum, adds the third and last glucose residue from dolichyl phosphate glucose (Dol-P-Glc) onto the lipid-linked oligosaccharide intermediate Glc(2)Man(9)GlcNAc(2)-PP-Dol to produce Glc(3)Man(9)GlcNAc(2)-PP-Dol.</text>
</comment>
<dbReference type="PANTHER" id="PTHR12989:SF10">
    <property type="entry name" value="DOL-P-GLC:GLC(2)MAN(9)GLCNAC(2)-PP-DOL ALPHA-1,2-GLUCOSYLTRANSFERASE-RELATED"/>
    <property type="match status" value="1"/>
</dbReference>
<keyword evidence="10 14" id="KW-1133">Transmembrane helix</keyword>
<feature type="transmembrane region" description="Helical" evidence="14">
    <location>
        <begin position="166"/>
        <end position="196"/>
    </location>
</feature>
<keyword evidence="9" id="KW-0256">Endoplasmic reticulum</keyword>
<evidence type="ECO:0000313" key="16">
    <source>
        <dbReference type="EMBL" id="KAL3536397.1"/>
    </source>
</evidence>
<feature type="transmembrane region" description="Helical" evidence="14">
    <location>
        <begin position="59"/>
        <end position="79"/>
    </location>
</feature>
<evidence type="ECO:0000256" key="3">
    <source>
        <dbReference type="ARBA" id="ARBA00010600"/>
    </source>
</evidence>
<keyword evidence="7" id="KW-0808">Transferase</keyword>
<name>A0ABD3AZQ0_9GENT</name>
<dbReference type="InterPro" id="IPR016900">
    <property type="entry name" value="Alg10"/>
</dbReference>
<dbReference type="AlphaFoldDB" id="A0ABD3AZQ0"/>
<keyword evidence="11 14" id="KW-0472">Membrane</keyword>
<evidence type="ECO:0000256" key="14">
    <source>
        <dbReference type="PIRNR" id="PIRNR028810"/>
    </source>
</evidence>
<evidence type="ECO:0000256" key="10">
    <source>
        <dbReference type="ARBA" id="ARBA00022989"/>
    </source>
</evidence>
<feature type="transmembrane region" description="Helical" evidence="14">
    <location>
        <begin position="280"/>
        <end position="302"/>
    </location>
</feature>
<evidence type="ECO:0000256" key="11">
    <source>
        <dbReference type="ARBA" id="ARBA00023136"/>
    </source>
</evidence>
<protein>
    <recommendedName>
        <fullName evidence="5 14">Dol-P-Glc:Glc(2)Man(9)GlcNAc(2)-PP-Dol alpha-1,2-glucosyltransferase</fullName>
        <ecNumber evidence="4 14">2.4.1.256</ecNumber>
    </recommendedName>
</protein>
<evidence type="ECO:0000256" key="1">
    <source>
        <dbReference type="ARBA" id="ARBA00004477"/>
    </source>
</evidence>
<dbReference type="EC" id="2.4.1.256" evidence="4 14"/>
<evidence type="ECO:0000256" key="9">
    <source>
        <dbReference type="ARBA" id="ARBA00022824"/>
    </source>
</evidence>
<dbReference type="GO" id="GO:0106073">
    <property type="term" value="F:dolichyl pyrophosphate Glc2Man9GlcNAc2 alpha-1,2-glucosyltransferase activity"/>
    <property type="evidence" value="ECO:0007669"/>
    <property type="project" value="UniProtKB-UniRule"/>
</dbReference>
<dbReference type="GO" id="GO:0006488">
    <property type="term" value="P:dolichol-linked oligosaccharide biosynthetic process"/>
    <property type="evidence" value="ECO:0007669"/>
    <property type="project" value="UniProtKB-UniRule"/>
</dbReference>
<evidence type="ECO:0000256" key="5">
    <source>
        <dbReference type="ARBA" id="ARBA00018512"/>
    </source>
</evidence>
<gene>
    <name evidence="16" type="ORF">ACH5RR_004858</name>
</gene>
<dbReference type="Proteomes" id="UP001630127">
    <property type="component" value="Unassembled WGS sequence"/>
</dbReference>